<evidence type="ECO:0000313" key="1">
    <source>
        <dbReference type="EMBL" id="PPQ92865.1"/>
    </source>
</evidence>
<dbReference type="AlphaFoldDB" id="A0A409XPY5"/>
<sequence>MSNFLKTIRQMIAKIASRYTVLGEKITKQQSHMQFITALFGIDTEIQLDRRWTFEEYQAVTDPAGPA</sequence>
<accession>A0A409XPY5</accession>
<gene>
    <name evidence="1" type="ORF">CVT25_004353</name>
</gene>
<dbReference type="Proteomes" id="UP000283269">
    <property type="component" value="Unassembled WGS sequence"/>
</dbReference>
<keyword evidence="2" id="KW-1185">Reference proteome</keyword>
<comment type="caution">
    <text evidence="1">The sequence shown here is derived from an EMBL/GenBank/DDBJ whole genome shotgun (WGS) entry which is preliminary data.</text>
</comment>
<dbReference type="InParanoid" id="A0A409XPY5"/>
<reference evidence="1 2" key="1">
    <citation type="journal article" date="2018" name="Evol. Lett.">
        <title>Horizontal gene cluster transfer increased hallucinogenic mushroom diversity.</title>
        <authorList>
            <person name="Reynolds H.T."/>
            <person name="Vijayakumar V."/>
            <person name="Gluck-Thaler E."/>
            <person name="Korotkin H.B."/>
            <person name="Matheny P.B."/>
            <person name="Slot J.C."/>
        </authorList>
    </citation>
    <scope>NUCLEOTIDE SEQUENCE [LARGE SCALE GENOMIC DNA]</scope>
    <source>
        <strain evidence="1 2">2631</strain>
    </source>
</reference>
<evidence type="ECO:0000313" key="2">
    <source>
        <dbReference type="Proteomes" id="UP000283269"/>
    </source>
</evidence>
<protein>
    <submittedName>
        <fullName evidence="1">Uncharacterized protein</fullName>
    </submittedName>
</protein>
<organism evidence="1 2">
    <name type="scientific">Psilocybe cyanescens</name>
    <dbReference type="NCBI Taxonomy" id="93625"/>
    <lineage>
        <taxon>Eukaryota</taxon>
        <taxon>Fungi</taxon>
        <taxon>Dikarya</taxon>
        <taxon>Basidiomycota</taxon>
        <taxon>Agaricomycotina</taxon>
        <taxon>Agaricomycetes</taxon>
        <taxon>Agaricomycetidae</taxon>
        <taxon>Agaricales</taxon>
        <taxon>Agaricineae</taxon>
        <taxon>Strophariaceae</taxon>
        <taxon>Psilocybe</taxon>
    </lineage>
</organism>
<dbReference type="EMBL" id="NHYD01000963">
    <property type="protein sequence ID" value="PPQ92865.1"/>
    <property type="molecule type" value="Genomic_DNA"/>
</dbReference>
<proteinExistence type="predicted"/>
<name>A0A409XPY5_PSICY</name>